<evidence type="ECO:0000256" key="6">
    <source>
        <dbReference type="ARBA" id="ARBA00023163"/>
    </source>
</evidence>
<evidence type="ECO:0000256" key="7">
    <source>
        <dbReference type="ARBA" id="ARBA00023242"/>
    </source>
</evidence>
<proteinExistence type="evidence at transcript level"/>
<dbReference type="GO" id="GO:0006369">
    <property type="term" value="P:termination of RNA polymerase II transcription"/>
    <property type="evidence" value="ECO:0007669"/>
    <property type="project" value="TreeGrafter"/>
</dbReference>
<protein>
    <recommendedName>
        <fullName evidence="3 10">Mediator of RNA polymerase II transcription subunit 18</fullName>
    </recommendedName>
    <alternativeName>
        <fullName evidence="9 10">Mediator complex subunit 18</fullName>
    </alternativeName>
</protein>
<dbReference type="Gene3D" id="2.40.320.10">
    <property type="entry name" value="Hypothetical Protein Pfu-838710-001"/>
    <property type="match status" value="1"/>
</dbReference>
<comment type="subunit">
    <text evidence="10">Component of the Mediator complex.</text>
</comment>
<comment type="subcellular location">
    <subcellularLocation>
        <location evidence="1 10">Nucleus</location>
    </subcellularLocation>
</comment>
<sequence>MASNQNPISAIDMLTSALRSNIIPNQEYLLQGSVIDSSAEVLHNRLRGLCDAAETGPETFHDHEICFSLSIHFLKRGTPQQQQSFMLRVRRALDHPDYPWQLRYLGQPELGDRNQPTVLRSCIDIACTPNIVEFLSELGCKIEFEYVLKGYLFRKGRMKVTMSKIFRMGQTKSPDSLEAMTGSYLVELSLLAPSGQDAVADEFKIFAEQLRPLVHLEKIDYRRLQSYS</sequence>
<keyword evidence="7 10" id="KW-0539">Nucleus</keyword>
<dbReference type="InterPro" id="IPR019095">
    <property type="entry name" value="Mediator_Med18"/>
</dbReference>
<evidence type="ECO:0000256" key="4">
    <source>
        <dbReference type="ARBA" id="ARBA00023015"/>
    </source>
</evidence>
<reference evidence="11" key="1">
    <citation type="submission" date="2018-08" db="EMBL/GenBank/DDBJ databases">
        <authorList>
            <person name="Cornetti L."/>
        </authorList>
    </citation>
    <scope>NUCLEOTIDE SEQUENCE</scope>
    <source>
        <strain evidence="11">BE-ASS</strain>
    </source>
</reference>
<name>A0A4Y7NMN3_9CRUS</name>
<dbReference type="PANTHER" id="PTHR13321">
    <property type="entry name" value="MEDIATOR OF RNA POLYMERASE II TRANSCRIPTION, SUBUNIT 18"/>
    <property type="match status" value="1"/>
</dbReference>
<dbReference type="EMBL" id="LR024237">
    <property type="protein sequence ID" value="SVE93856.1"/>
    <property type="molecule type" value="mRNA"/>
</dbReference>
<evidence type="ECO:0000256" key="2">
    <source>
        <dbReference type="ARBA" id="ARBA00009814"/>
    </source>
</evidence>
<dbReference type="PANTHER" id="PTHR13321:SF2">
    <property type="entry name" value="MEDIATOR OF RNA POLYMERASE II TRANSCRIPTION SUBUNIT 18"/>
    <property type="match status" value="1"/>
</dbReference>
<evidence type="ECO:0000256" key="10">
    <source>
        <dbReference type="RuleBase" id="RU364150"/>
    </source>
</evidence>
<dbReference type="GO" id="GO:0016592">
    <property type="term" value="C:mediator complex"/>
    <property type="evidence" value="ECO:0007669"/>
    <property type="project" value="InterPro"/>
</dbReference>
<evidence type="ECO:0000256" key="8">
    <source>
        <dbReference type="ARBA" id="ARBA00025687"/>
    </source>
</evidence>
<dbReference type="AlphaFoldDB" id="A0A4Y7NMN3"/>
<dbReference type="GO" id="GO:0006357">
    <property type="term" value="P:regulation of transcription by RNA polymerase II"/>
    <property type="evidence" value="ECO:0007669"/>
    <property type="project" value="InterPro"/>
</dbReference>
<keyword evidence="6 10" id="KW-0804">Transcription</keyword>
<dbReference type="Pfam" id="PF09637">
    <property type="entry name" value="Med18"/>
    <property type="match status" value="1"/>
</dbReference>
<dbReference type="GO" id="GO:0003712">
    <property type="term" value="F:transcription coregulator activity"/>
    <property type="evidence" value="ECO:0007669"/>
    <property type="project" value="InterPro"/>
</dbReference>
<evidence type="ECO:0000256" key="5">
    <source>
        <dbReference type="ARBA" id="ARBA00023159"/>
    </source>
</evidence>
<keyword evidence="5 10" id="KW-0010">Activator</keyword>
<comment type="similarity">
    <text evidence="2 10">Belongs to the Mediator complex subunit 18 family.</text>
</comment>
<evidence type="ECO:0000256" key="9">
    <source>
        <dbReference type="ARBA" id="ARBA00032012"/>
    </source>
</evidence>
<accession>A0A4Y7NMN3</accession>
<comment type="function">
    <text evidence="8 10">Component of the Mediator complex, a coactivator involved in the regulated transcription of nearly all RNA polymerase II-dependent genes. Mediator functions as a bridge to convey information from gene-specific regulatory proteins to the basal RNA polymerase II transcription machinery. Mediator is recruited to promoters by direct interactions with regulatory proteins and serves as a scaffold for the assembly of a functional preinitiation complex with RNA polymerase II and the general transcription factors.</text>
</comment>
<dbReference type="FunFam" id="2.40.320.10:FF:000001">
    <property type="entry name" value="Mediator of RNA polymerase II transcription subunit 18"/>
    <property type="match status" value="1"/>
</dbReference>
<evidence type="ECO:0000256" key="3">
    <source>
        <dbReference type="ARBA" id="ARBA00019612"/>
    </source>
</evidence>
<gene>
    <name evidence="11" type="primary">EOG090X0CKJ</name>
    <name evidence="10" type="synonym">MED18</name>
</gene>
<evidence type="ECO:0000313" key="11">
    <source>
        <dbReference type="EMBL" id="SVE93856.1"/>
    </source>
</evidence>
<dbReference type="GO" id="GO:0070847">
    <property type="term" value="C:core mediator complex"/>
    <property type="evidence" value="ECO:0007669"/>
    <property type="project" value="TreeGrafter"/>
</dbReference>
<keyword evidence="4 10" id="KW-0805">Transcription regulation</keyword>
<organism evidence="11">
    <name type="scientific">Scapholeberis mucronata</name>
    <dbReference type="NCBI Taxonomy" id="202097"/>
    <lineage>
        <taxon>Eukaryota</taxon>
        <taxon>Metazoa</taxon>
        <taxon>Ecdysozoa</taxon>
        <taxon>Arthropoda</taxon>
        <taxon>Crustacea</taxon>
        <taxon>Branchiopoda</taxon>
        <taxon>Diplostraca</taxon>
        <taxon>Cladocera</taxon>
        <taxon>Anomopoda</taxon>
        <taxon>Daphniidae</taxon>
        <taxon>Scapholeberis</taxon>
    </lineage>
</organism>
<evidence type="ECO:0000256" key="1">
    <source>
        <dbReference type="ARBA" id="ARBA00004123"/>
    </source>
</evidence>